<keyword evidence="6" id="KW-1185">Reference proteome</keyword>
<dbReference type="Pfam" id="PF11799">
    <property type="entry name" value="IMS_C"/>
    <property type="match status" value="1"/>
</dbReference>
<dbReference type="InterPro" id="IPR050116">
    <property type="entry name" value="DNA_polymerase-Y"/>
</dbReference>
<feature type="compositionally biased region" description="Basic residues" evidence="2">
    <location>
        <begin position="552"/>
        <end position="563"/>
    </location>
</feature>
<dbReference type="GO" id="GO:0042276">
    <property type="term" value="P:error-prone translesion synthesis"/>
    <property type="evidence" value="ECO:0007669"/>
    <property type="project" value="TreeGrafter"/>
</dbReference>
<dbReference type="GO" id="GO:0003684">
    <property type="term" value="F:damaged DNA binding"/>
    <property type="evidence" value="ECO:0007669"/>
    <property type="project" value="InterPro"/>
</dbReference>
<accession>A0A836HIE8</accession>
<dbReference type="OrthoDB" id="1747274at2759"/>
<evidence type="ECO:0000259" key="4">
    <source>
        <dbReference type="PROSITE" id="PS50173"/>
    </source>
</evidence>
<dbReference type="Proteomes" id="UP000674318">
    <property type="component" value="Chromosome 28"/>
</dbReference>
<protein>
    <recommendedName>
        <fullName evidence="1">DNA polymerase kappa</fullName>
    </recommendedName>
</protein>
<dbReference type="GO" id="GO:0003887">
    <property type="term" value="F:DNA-directed DNA polymerase activity"/>
    <property type="evidence" value="ECO:0007669"/>
    <property type="project" value="InterPro"/>
</dbReference>
<dbReference type="EMBL" id="JAFJZO010000028">
    <property type="protein sequence ID" value="KAG5500472.1"/>
    <property type="molecule type" value="Genomic_DNA"/>
</dbReference>
<dbReference type="KEGG" id="phet:94289644"/>
<dbReference type="InterPro" id="IPR017961">
    <property type="entry name" value="DNA_pol_Y-fam_little_finger"/>
</dbReference>
<dbReference type="AlphaFoldDB" id="A0A836HIE8"/>
<dbReference type="FunFam" id="3.40.1170.60:FF:000012">
    <property type="entry name" value="Putative DNA-directed polymerase kappa"/>
    <property type="match status" value="1"/>
</dbReference>
<comment type="caution">
    <text evidence="5">The sequence shown here is derived from an EMBL/GenBank/DDBJ whole genome shotgun (WGS) entry which is preliminary data.</text>
</comment>
<dbReference type="RefSeq" id="XP_067755806.1">
    <property type="nucleotide sequence ID" value="XM_067899567.1"/>
</dbReference>
<dbReference type="Gene3D" id="3.40.1170.60">
    <property type="match status" value="1"/>
</dbReference>
<evidence type="ECO:0000256" key="2">
    <source>
        <dbReference type="SAM" id="MobiDB-lite"/>
    </source>
</evidence>
<dbReference type="GO" id="GO:0006281">
    <property type="term" value="P:DNA repair"/>
    <property type="evidence" value="ECO:0007669"/>
    <property type="project" value="InterPro"/>
</dbReference>
<dbReference type="PANTHER" id="PTHR11076">
    <property type="entry name" value="DNA REPAIR POLYMERASE UMUC / TRANSFERASE FAMILY MEMBER"/>
    <property type="match status" value="1"/>
</dbReference>
<dbReference type="InterPro" id="IPR043502">
    <property type="entry name" value="DNA/RNA_pol_sf"/>
</dbReference>
<feature type="chain" id="PRO_5032336176" description="DNA polymerase kappa" evidence="3">
    <location>
        <begin position="25"/>
        <end position="570"/>
    </location>
</feature>
<dbReference type="PANTHER" id="PTHR11076:SF33">
    <property type="entry name" value="DNA POLYMERASE KAPPA"/>
    <property type="match status" value="1"/>
</dbReference>
<dbReference type="InterPro" id="IPR001126">
    <property type="entry name" value="UmuC"/>
</dbReference>
<dbReference type="InterPro" id="IPR043128">
    <property type="entry name" value="Rev_trsase/Diguanyl_cyclase"/>
</dbReference>
<dbReference type="Gene3D" id="3.30.70.270">
    <property type="match status" value="1"/>
</dbReference>
<dbReference type="CDD" id="cd03586">
    <property type="entry name" value="PolY_Pol_IV_kappa"/>
    <property type="match status" value="1"/>
</dbReference>
<keyword evidence="3" id="KW-0732">Signal</keyword>
<evidence type="ECO:0000313" key="6">
    <source>
        <dbReference type="Proteomes" id="UP000674318"/>
    </source>
</evidence>
<feature type="region of interest" description="Disordered" evidence="2">
    <location>
        <begin position="504"/>
        <end position="570"/>
    </location>
</feature>
<dbReference type="SUPFAM" id="SSF100879">
    <property type="entry name" value="Lesion bypass DNA polymerase (Y-family), little finger domain"/>
    <property type="match status" value="1"/>
</dbReference>
<evidence type="ECO:0000313" key="5">
    <source>
        <dbReference type="EMBL" id="KAG5500472.1"/>
    </source>
</evidence>
<evidence type="ECO:0000256" key="1">
    <source>
        <dbReference type="ARBA" id="ARBA00016178"/>
    </source>
</evidence>
<gene>
    <name evidence="5" type="ORF">JKF63_03565</name>
</gene>
<dbReference type="PROSITE" id="PS50173">
    <property type="entry name" value="UMUC"/>
    <property type="match status" value="1"/>
</dbReference>
<sequence length="570" mass="63574">MATTALTCACRCLCRVSASAAAAAAVVPSTSHSPSTDAVGRLEFDASKAGLQKVDKAYVEKVIQDSTRGSAFYQSEQRKEGLRCWKIESLVAKQRQFLRLSAEEQHVYKARAKAVEKELEASRSFSRCFIHVDIDMFYAAVEEKLDPSLREQPFAVGSYAMLATSNYVARTYGVRSGMPGFIAKKLCPALRIRPLKFDLYRREAAAVRSIGAEYDPHYVTVGLDELTMDVTEYLRTHPDRLAEDVCAEFRRRVEEVTQLTCSGGISHTAAFAKLASNVNKPNGQYALYLRTRDEVLAHVKNIPVREMPGVGFATEKQLRALGIVTCKDFLKHKTELCYLFREKTFTFYLSIGLGLVHTHVDRRNAERTAATAPCLQTPPSSSALDQPATELTAAVLARVAQKSASKCLTLMRGIPSRQAYWKHLRQLTKGAHAVLEEQSTATKHLSFHTTDRNFLSHSHSTMLPAVTNNFSVIHAALVEMARPFAGQHRQFRLIGVRFNKLQPLPTGTQTTRSKVDRQNRVQRHAKRHESVTASVKKVMRERSAQVSGDAHRRPRTKPTRRNAKGALCVA</sequence>
<reference evidence="5 6" key="1">
    <citation type="submission" date="2021-02" db="EMBL/GenBank/DDBJ databases">
        <title>Porcisia hertigi Genome sequencing and assembly.</title>
        <authorList>
            <person name="Almutairi H."/>
            <person name="Gatherer D."/>
        </authorList>
    </citation>
    <scope>NUCLEOTIDE SEQUENCE [LARGE SCALE GENOMIC DNA]</scope>
    <source>
        <strain evidence="5 6">C119</strain>
    </source>
</reference>
<evidence type="ECO:0000256" key="3">
    <source>
        <dbReference type="SAM" id="SignalP"/>
    </source>
</evidence>
<dbReference type="Gene3D" id="1.10.150.810">
    <property type="match status" value="2"/>
</dbReference>
<dbReference type="SUPFAM" id="SSF56672">
    <property type="entry name" value="DNA/RNA polymerases"/>
    <property type="match status" value="1"/>
</dbReference>
<dbReference type="Pfam" id="PF00817">
    <property type="entry name" value="IMS"/>
    <property type="match status" value="1"/>
</dbReference>
<organism evidence="5 6">
    <name type="scientific">Porcisia hertigi</name>
    <dbReference type="NCBI Taxonomy" id="2761500"/>
    <lineage>
        <taxon>Eukaryota</taxon>
        <taxon>Discoba</taxon>
        <taxon>Euglenozoa</taxon>
        <taxon>Kinetoplastea</taxon>
        <taxon>Metakinetoplastina</taxon>
        <taxon>Trypanosomatida</taxon>
        <taxon>Trypanosomatidae</taxon>
        <taxon>Leishmaniinae</taxon>
        <taxon>Porcisia</taxon>
    </lineage>
</organism>
<dbReference type="InterPro" id="IPR022880">
    <property type="entry name" value="DNApol_IV"/>
</dbReference>
<dbReference type="Gene3D" id="3.30.1490.100">
    <property type="entry name" value="DNA polymerase, Y-family, little finger domain"/>
    <property type="match status" value="1"/>
</dbReference>
<dbReference type="InterPro" id="IPR036775">
    <property type="entry name" value="DNA_pol_Y-fam_lit_finger_sf"/>
</dbReference>
<feature type="domain" description="UmuC" evidence="4">
    <location>
        <begin position="129"/>
        <end position="311"/>
    </location>
</feature>
<name>A0A836HIE8_9TRYP</name>
<proteinExistence type="predicted"/>
<dbReference type="GeneID" id="94289644"/>
<feature type="signal peptide" evidence="3">
    <location>
        <begin position="1"/>
        <end position="24"/>
    </location>
</feature>
<dbReference type="GO" id="GO:0005634">
    <property type="term" value="C:nucleus"/>
    <property type="evidence" value="ECO:0007669"/>
    <property type="project" value="TreeGrafter"/>
</dbReference>